<evidence type="ECO:0008006" key="4">
    <source>
        <dbReference type="Google" id="ProtNLM"/>
    </source>
</evidence>
<dbReference type="Proteomes" id="UP000294419">
    <property type="component" value="Chromosome"/>
</dbReference>
<dbReference type="KEGG" id="csal:NBC122_00722"/>
<reference evidence="2 3" key="1">
    <citation type="submission" date="2019-03" db="EMBL/GenBank/DDBJ databases">
        <authorList>
            <person name="Kim H."/>
            <person name="Yu S.-M."/>
        </authorList>
    </citation>
    <scope>NUCLEOTIDE SEQUENCE [LARGE SCALE GENOMIC DNA]</scope>
    <source>
        <strain evidence="2 3">NBC122</strain>
    </source>
</reference>
<keyword evidence="3" id="KW-1185">Reference proteome</keyword>
<gene>
    <name evidence="2" type="ORF">NBC122_00722</name>
</gene>
<keyword evidence="1" id="KW-0732">Signal</keyword>
<accession>A0A4P6ZDJ7</accession>
<dbReference type="Pfam" id="PF14903">
    <property type="entry name" value="WG_beta_rep"/>
    <property type="match status" value="2"/>
</dbReference>
<proteinExistence type="predicted"/>
<dbReference type="AlphaFoldDB" id="A0A4P6ZDJ7"/>
<feature type="chain" id="PRO_5020769281" description="WG containing repeat-containing protein" evidence="1">
    <location>
        <begin position="19"/>
        <end position="252"/>
    </location>
</feature>
<dbReference type="EMBL" id="CP037954">
    <property type="protein sequence ID" value="QBO57557.1"/>
    <property type="molecule type" value="Genomic_DNA"/>
</dbReference>
<dbReference type="InterPro" id="IPR032774">
    <property type="entry name" value="WG_beta_rep"/>
</dbReference>
<dbReference type="RefSeq" id="WP_133439062.1">
    <property type="nucleotide sequence ID" value="NZ_CP037954.1"/>
</dbReference>
<evidence type="ECO:0000313" key="3">
    <source>
        <dbReference type="Proteomes" id="UP000294419"/>
    </source>
</evidence>
<feature type="signal peptide" evidence="1">
    <location>
        <begin position="1"/>
        <end position="18"/>
    </location>
</feature>
<protein>
    <recommendedName>
        <fullName evidence="4">WG containing repeat-containing protein</fullName>
    </recommendedName>
</protein>
<evidence type="ECO:0000256" key="1">
    <source>
        <dbReference type="SAM" id="SignalP"/>
    </source>
</evidence>
<organism evidence="2 3">
    <name type="scientific">Chryseobacterium salivictor</name>
    <dbReference type="NCBI Taxonomy" id="2547600"/>
    <lineage>
        <taxon>Bacteria</taxon>
        <taxon>Pseudomonadati</taxon>
        <taxon>Bacteroidota</taxon>
        <taxon>Flavobacteriia</taxon>
        <taxon>Flavobacteriales</taxon>
        <taxon>Weeksellaceae</taxon>
        <taxon>Chryseobacterium group</taxon>
        <taxon>Chryseobacterium</taxon>
    </lineage>
</organism>
<dbReference type="OrthoDB" id="5464673at2"/>
<sequence length="252" mass="29036">MKNIFTVLLLSFSTVLFAQKKTVNTKVNLKKTAAEKKTVPKVNSDLIKINDSIPALIPYKKEGQSGFINQKGKIIIPAIYSNVGFFTEDCNLLNSLNSKVQKFGSKEYASVRLDGKDYRIDMTGKRVYHFNESDLGQCPFQFKSQLFHAYILNKAYGIIEDSKFHDASDYRHFTIYPQFQYLHILEGDDLKNPMIIAVKNDQFGIIDVTGKVIIPFEYEDIKRNYSWKIGRLFEVTKDGENYFFIDIANKAY</sequence>
<evidence type="ECO:0000313" key="2">
    <source>
        <dbReference type="EMBL" id="QBO57557.1"/>
    </source>
</evidence>
<name>A0A4P6ZDJ7_9FLAO</name>